<name>A0A399SH25_9BACT</name>
<keyword evidence="2" id="KW-1185">Reference proteome</keyword>
<gene>
    <name evidence="1" type="ORF">D1627_00575</name>
</gene>
<dbReference type="OrthoDB" id="669100at2"/>
<proteinExistence type="predicted"/>
<evidence type="ECO:0000313" key="1">
    <source>
        <dbReference type="EMBL" id="RIJ42401.1"/>
    </source>
</evidence>
<reference evidence="2" key="1">
    <citation type="submission" date="2018-08" db="EMBL/GenBank/DDBJ databases">
        <title>Mucilaginibacter sp. MYSH2.</title>
        <authorList>
            <person name="Seo T."/>
        </authorList>
    </citation>
    <scope>NUCLEOTIDE SEQUENCE [LARGE SCALE GENOMIC DNA]</scope>
    <source>
        <strain evidence="2">KIRAN</strain>
    </source>
</reference>
<sequence>MQDERQTAVEAASVATRIAGAIGKGLVAGLIGTAAMTIAQMIEMQMTDRESSNTPYKAAKKVFGVKAKDDESKKKISNIMHLVYGASWGVPRALMAEFGINGASGTLAHFGAVWGTELTLLPALHVMKPVTEWKPEAISEDVMFHSIYAISTGLAADALVRWSGDEEDA</sequence>
<accession>A0A399SH25</accession>
<evidence type="ECO:0000313" key="2">
    <source>
        <dbReference type="Proteomes" id="UP000266005"/>
    </source>
</evidence>
<comment type="caution">
    <text evidence="1">The sequence shown here is derived from an EMBL/GenBank/DDBJ whole genome shotgun (WGS) entry which is preliminary data.</text>
</comment>
<dbReference type="AlphaFoldDB" id="A0A399SH25"/>
<dbReference type="EMBL" id="QWGE01000001">
    <property type="protein sequence ID" value="RIJ42401.1"/>
    <property type="molecule type" value="Genomic_DNA"/>
</dbReference>
<organism evidence="1 2">
    <name type="scientific">Pontibacter oryzae</name>
    <dbReference type="NCBI Taxonomy" id="2304593"/>
    <lineage>
        <taxon>Bacteria</taxon>
        <taxon>Pseudomonadati</taxon>
        <taxon>Bacteroidota</taxon>
        <taxon>Cytophagia</taxon>
        <taxon>Cytophagales</taxon>
        <taxon>Hymenobacteraceae</taxon>
        <taxon>Pontibacter</taxon>
    </lineage>
</organism>
<dbReference type="Proteomes" id="UP000266005">
    <property type="component" value="Unassembled WGS sequence"/>
</dbReference>
<evidence type="ECO:0008006" key="3">
    <source>
        <dbReference type="Google" id="ProtNLM"/>
    </source>
</evidence>
<dbReference type="RefSeq" id="WP_119430284.1">
    <property type="nucleotide sequence ID" value="NZ_QWGE01000001.1"/>
</dbReference>
<protein>
    <recommendedName>
        <fullName evidence="3">DUF1440 domain-containing protein</fullName>
    </recommendedName>
</protein>